<dbReference type="AlphaFoldDB" id="A0A8J3EQB2"/>
<reference evidence="2 4" key="2">
    <citation type="submission" date="2020-02" db="EMBL/GenBank/DDBJ databases">
        <title>Genome sequence of Parvularcula flava strain NH6-79.</title>
        <authorList>
            <person name="Abdul Karim M.H."/>
            <person name="Lam M.Q."/>
            <person name="Chen S.J."/>
            <person name="Yahya A."/>
            <person name="Shahir S."/>
            <person name="Shamsir M.S."/>
            <person name="Chong C.S."/>
        </authorList>
    </citation>
    <scope>NUCLEOTIDE SEQUENCE [LARGE SCALE GENOMIC DNA]</scope>
    <source>
        <strain evidence="2 4">NH6-79</strain>
    </source>
</reference>
<evidence type="ECO:0000313" key="4">
    <source>
        <dbReference type="Proteomes" id="UP000818603"/>
    </source>
</evidence>
<evidence type="ECO:0000313" key="2">
    <source>
        <dbReference type="EMBL" id="NHK26782.1"/>
    </source>
</evidence>
<organism evidence="1 3">
    <name type="scientific">Aquisalinus luteolus</name>
    <dbReference type="NCBI Taxonomy" id="1566827"/>
    <lineage>
        <taxon>Bacteria</taxon>
        <taxon>Pseudomonadati</taxon>
        <taxon>Pseudomonadota</taxon>
        <taxon>Alphaproteobacteria</taxon>
        <taxon>Parvularculales</taxon>
        <taxon>Parvularculaceae</taxon>
        <taxon>Aquisalinus</taxon>
    </lineage>
</organism>
<dbReference type="PANTHER" id="PTHR35866:SF1">
    <property type="entry name" value="YKGJ FAMILY CYSTEINE CLUSTER PROTEIN"/>
    <property type="match status" value="1"/>
</dbReference>
<accession>A0A8J3EQB2</accession>
<dbReference type="EMBL" id="BMGZ01000001">
    <property type="protein sequence ID" value="GGH93397.1"/>
    <property type="molecule type" value="Genomic_DNA"/>
</dbReference>
<dbReference type="Pfam" id="PF03692">
    <property type="entry name" value="CxxCxxCC"/>
    <property type="match status" value="1"/>
</dbReference>
<comment type="caution">
    <text evidence="1">The sequence shown here is derived from an EMBL/GenBank/DDBJ whole genome shotgun (WGS) entry which is preliminary data.</text>
</comment>
<keyword evidence="4" id="KW-1185">Reference proteome</keyword>
<reference evidence="1" key="1">
    <citation type="journal article" date="2014" name="Int. J. Syst. Evol. Microbiol.">
        <title>Complete genome sequence of Corynebacterium casei LMG S-19264T (=DSM 44701T), isolated from a smear-ripened cheese.</title>
        <authorList>
            <consortium name="US DOE Joint Genome Institute (JGI-PGF)"/>
            <person name="Walter F."/>
            <person name="Albersmeier A."/>
            <person name="Kalinowski J."/>
            <person name="Ruckert C."/>
        </authorList>
    </citation>
    <scope>NUCLEOTIDE SEQUENCE</scope>
    <source>
        <strain evidence="1">CGMCC 1.14984</strain>
    </source>
</reference>
<name>A0A8J3EQB2_9PROT</name>
<gene>
    <name evidence="2" type="ORF">FF098_002520</name>
    <name evidence="1" type="ORF">GCM10011355_05140</name>
</gene>
<evidence type="ECO:0000313" key="1">
    <source>
        <dbReference type="EMBL" id="GGH93397.1"/>
    </source>
</evidence>
<dbReference type="Proteomes" id="UP000621856">
    <property type="component" value="Unassembled WGS sequence"/>
</dbReference>
<reference evidence="1" key="3">
    <citation type="submission" date="2020-09" db="EMBL/GenBank/DDBJ databases">
        <authorList>
            <person name="Sun Q."/>
            <person name="Zhou Y."/>
        </authorList>
    </citation>
    <scope>NUCLEOTIDE SEQUENCE</scope>
    <source>
        <strain evidence="1">CGMCC 1.14984</strain>
    </source>
</reference>
<dbReference type="EMBL" id="VCJR02000001">
    <property type="protein sequence ID" value="NHK26782.1"/>
    <property type="molecule type" value="Genomic_DNA"/>
</dbReference>
<dbReference type="RefSeq" id="WP_155136913.1">
    <property type="nucleotide sequence ID" value="NZ_BMGZ01000001.1"/>
</dbReference>
<dbReference type="InterPro" id="IPR005358">
    <property type="entry name" value="Puta_zinc/iron-chelating_dom"/>
</dbReference>
<evidence type="ECO:0000313" key="3">
    <source>
        <dbReference type="Proteomes" id="UP000621856"/>
    </source>
</evidence>
<dbReference type="Proteomes" id="UP000818603">
    <property type="component" value="Unassembled WGS sequence"/>
</dbReference>
<dbReference type="PANTHER" id="PTHR35866">
    <property type="entry name" value="PUTATIVE-RELATED"/>
    <property type="match status" value="1"/>
</dbReference>
<proteinExistence type="predicted"/>
<sequence>MAKKKYDCLECPAYCCSYAHIPVTDKDITRLAKYFDVSWEKARKKFIKKGDDESPLVLRHQEDEHFDTICQFIDLETRNCTIYEARPEICRTFPTQNRCGYYDFLMFEREVQDDDEWIATTS</sequence>
<protein>
    <submittedName>
        <fullName evidence="2">YkgJ family cysteine cluster protein</fullName>
    </submittedName>
</protein>